<dbReference type="Pfam" id="PF18765">
    <property type="entry name" value="Polbeta"/>
    <property type="match status" value="1"/>
</dbReference>
<dbReference type="AlphaFoldDB" id="A0A7C4U0S3"/>
<proteinExistence type="predicted"/>
<dbReference type="PANTHER" id="PTHR33933">
    <property type="entry name" value="NUCLEOTIDYLTRANSFERASE"/>
    <property type="match status" value="1"/>
</dbReference>
<keyword evidence="2" id="KW-0808">Transferase</keyword>
<sequence length="117" mass="13651">MNEIKLKRIEKVDEILLKEVVQRIIDAVNPVKIILFGSYAYGMAERGSDIDILIVVDNIKNSRREVRLKIRKVLREYLIGKDIIVVSPQDLEKWKNVPQSFLTSIVKKGRILYERDT</sequence>
<dbReference type="InterPro" id="IPR043519">
    <property type="entry name" value="NT_sf"/>
</dbReference>
<feature type="domain" description="Polymerase beta nucleotidyltransferase" evidence="1">
    <location>
        <begin position="27"/>
        <end position="116"/>
    </location>
</feature>
<dbReference type="EMBL" id="DTHV01000068">
    <property type="protein sequence ID" value="HGW60227.1"/>
    <property type="molecule type" value="Genomic_DNA"/>
</dbReference>
<organism evidence="2">
    <name type="scientific">Caldisericum exile</name>
    <dbReference type="NCBI Taxonomy" id="693075"/>
    <lineage>
        <taxon>Bacteria</taxon>
        <taxon>Pseudomonadati</taxon>
        <taxon>Caldisericota/Cryosericota group</taxon>
        <taxon>Caldisericota</taxon>
        <taxon>Caldisericia</taxon>
        <taxon>Caldisericales</taxon>
        <taxon>Caldisericaceae</taxon>
        <taxon>Caldisericum</taxon>
    </lineage>
</organism>
<dbReference type="Gene3D" id="3.30.460.10">
    <property type="entry name" value="Beta Polymerase, domain 2"/>
    <property type="match status" value="1"/>
</dbReference>
<accession>A0A7C4U0S3</accession>
<evidence type="ECO:0000313" key="2">
    <source>
        <dbReference type="EMBL" id="HGW60227.1"/>
    </source>
</evidence>
<comment type="caution">
    <text evidence="2">The sequence shown here is derived from an EMBL/GenBank/DDBJ whole genome shotgun (WGS) entry which is preliminary data.</text>
</comment>
<dbReference type="SUPFAM" id="SSF81301">
    <property type="entry name" value="Nucleotidyltransferase"/>
    <property type="match status" value="1"/>
</dbReference>
<protein>
    <submittedName>
        <fullName evidence="2">Nucleotidyltransferase domain-containing protein</fullName>
    </submittedName>
</protein>
<gene>
    <name evidence="2" type="ORF">ENV82_02140</name>
</gene>
<name>A0A7C4U0S3_9BACT</name>
<evidence type="ECO:0000259" key="1">
    <source>
        <dbReference type="Pfam" id="PF18765"/>
    </source>
</evidence>
<dbReference type="PANTHER" id="PTHR33933:SF1">
    <property type="entry name" value="PROTEIN ADENYLYLTRANSFERASE MNTA-RELATED"/>
    <property type="match status" value="1"/>
</dbReference>
<dbReference type="GO" id="GO:0016740">
    <property type="term" value="F:transferase activity"/>
    <property type="evidence" value="ECO:0007669"/>
    <property type="project" value="UniProtKB-KW"/>
</dbReference>
<reference evidence="2" key="1">
    <citation type="journal article" date="2020" name="mSystems">
        <title>Genome- and Community-Level Interaction Insights into Carbon Utilization and Element Cycling Functions of Hydrothermarchaeota in Hydrothermal Sediment.</title>
        <authorList>
            <person name="Zhou Z."/>
            <person name="Liu Y."/>
            <person name="Xu W."/>
            <person name="Pan J."/>
            <person name="Luo Z.H."/>
            <person name="Li M."/>
        </authorList>
    </citation>
    <scope>NUCLEOTIDE SEQUENCE [LARGE SCALE GENOMIC DNA]</scope>
    <source>
        <strain evidence="2">SpSt-794</strain>
    </source>
</reference>
<dbReference type="InterPro" id="IPR041633">
    <property type="entry name" value="Polbeta"/>
</dbReference>
<dbReference type="InterPro" id="IPR052548">
    <property type="entry name" value="Type_VII_TA_antitoxin"/>
</dbReference>